<accession>A0ABN2TK14</accession>
<gene>
    <name evidence="2" type="ORF">GCM10009839_02890</name>
</gene>
<name>A0ABN2TK14_9ACTN</name>
<dbReference type="EMBL" id="BAAAQN010000001">
    <property type="protein sequence ID" value="GAA2012030.1"/>
    <property type="molecule type" value="Genomic_DNA"/>
</dbReference>
<dbReference type="Proteomes" id="UP001500751">
    <property type="component" value="Unassembled WGS sequence"/>
</dbReference>
<reference evidence="2 3" key="1">
    <citation type="journal article" date="2019" name="Int. J. Syst. Evol. Microbiol.">
        <title>The Global Catalogue of Microorganisms (GCM) 10K type strain sequencing project: providing services to taxonomists for standard genome sequencing and annotation.</title>
        <authorList>
            <consortium name="The Broad Institute Genomics Platform"/>
            <consortium name="The Broad Institute Genome Sequencing Center for Infectious Disease"/>
            <person name="Wu L."/>
            <person name="Ma J."/>
        </authorList>
    </citation>
    <scope>NUCLEOTIDE SEQUENCE [LARGE SCALE GENOMIC DNA]</scope>
    <source>
        <strain evidence="2 3">JCM 16014</strain>
    </source>
</reference>
<feature type="region of interest" description="Disordered" evidence="1">
    <location>
        <begin position="35"/>
        <end position="72"/>
    </location>
</feature>
<keyword evidence="3" id="KW-1185">Reference proteome</keyword>
<evidence type="ECO:0000313" key="3">
    <source>
        <dbReference type="Proteomes" id="UP001500751"/>
    </source>
</evidence>
<comment type="caution">
    <text evidence="2">The sequence shown here is derived from an EMBL/GenBank/DDBJ whole genome shotgun (WGS) entry which is preliminary data.</text>
</comment>
<organism evidence="2 3">
    <name type="scientific">Catenulispora yoronensis</name>
    <dbReference type="NCBI Taxonomy" id="450799"/>
    <lineage>
        <taxon>Bacteria</taxon>
        <taxon>Bacillati</taxon>
        <taxon>Actinomycetota</taxon>
        <taxon>Actinomycetes</taxon>
        <taxon>Catenulisporales</taxon>
        <taxon>Catenulisporaceae</taxon>
        <taxon>Catenulispora</taxon>
    </lineage>
</organism>
<evidence type="ECO:0000313" key="2">
    <source>
        <dbReference type="EMBL" id="GAA2012030.1"/>
    </source>
</evidence>
<dbReference type="PROSITE" id="PS51257">
    <property type="entry name" value="PROKAR_LIPOPROTEIN"/>
    <property type="match status" value="1"/>
</dbReference>
<proteinExistence type="predicted"/>
<protein>
    <submittedName>
        <fullName evidence="2">Uncharacterized protein</fullName>
    </submittedName>
</protein>
<sequence length="341" mass="35252">MRRADRRAGGESASSARRRASLAAVSLVFATATGCSGASSAPSVHAQPTPAKATPATRTPRGRTSGPPAPLLVAPTAATATASAPSPHSGALYWIVGGTTLNQLRATDAEGTVTTRFFDTPHAYLMSNYGSIPRGWTSTPTASFTSYATMQRAVTDGTLDPHARAVLYDNERWWLTPAGEQADPARYYQLAATLAHRHSLLLVATPGVSLAAGSPGQDRYSAFLASGLIGSIARVADAIDLQAQGTETNLAAYRAFVVAAAAQARQSNPAVVVLAGISTSSDSRGVDAATLVTAIRSVRSSVDGFWLNDPARSQYCPTCVGPFPQVALSVLATLARDPGIG</sequence>
<evidence type="ECO:0000256" key="1">
    <source>
        <dbReference type="SAM" id="MobiDB-lite"/>
    </source>
</evidence>